<evidence type="ECO:0000313" key="2">
    <source>
        <dbReference type="Proteomes" id="UP000054560"/>
    </source>
</evidence>
<accession>A0A0L0FP77</accession>
<reference evidence="1 2" key="1">
    <citation type="submission" date="2011-02" db="EMBL/GenBank/DDBJ databases">
        <title>The Genome Sequence of Sphaeroforma arctica JP610.</title>
        <authorList>
            <consortium name="The Broad Institute Genome Sequencing Platform"/>
            <person name="Russ C."/>
            <person name="Cuomo C."/>
            <person name="Young S.K."/>
            <person name="Zeng Q."/>
            <person name="Gargeya S."/>
            <person name="Alvarado L."/>
            <person name="Berlin A."/>
            <person name="Chapman S.B."/>
            <person name="Chen Z."/>
            <person name="Freedman E."/>
            <person name="Gellesch M."/>
            <person name="Goldberg J."/>
            <person name="Griggs A."/>
            <person name="Gujja S."/>
            <person name="Heilman E."/>
            <person name="Heiman D."/>
            <person name="Howarth C."/>
            <person name="Mehta T."/>
            <person name="Neiman D."/>
            <person name="Pearson M."/>
            <person name="Roberts A."/>
            <person name="Saif S."/>
            <person name="Shea T."/>
            <person name="Shenoy N."/>
            <person name="Sisk P."/>
            <person name="Stolte C."/>
            <person name="Sykes S."/>
            <person name="White J."/>
            <person name="Yandava C."/>
            <person name="Burger G."/>
            <person name="Gray M.W."/>
            <person name="Holland P.W.H."/>
            <person name="King N."/>
            <person name="Lang F.B.F."/>
            <person name="Roger A.J."/>
            <person name="Ruiz-Trillo I."/>
            <person name="Haas B."/>
            <person name="Nusbaum C."/>
            <person name="Birren B."/>
        </authorList>
    </citation>
    <scope>NUCLEOTIDE SEQUENCE [LARGE SCALE GENOMIC DNA]</scope>
    <source>
        <strain evidence="1 2">JP610</strain>
    </source>
</reference>
<name>A0A0L0FP77_9EUKA</name>
<dbReference type="Proteomes" id="UP000054560">
    <property type="component" value="Unassembled WGS sequence"/>
</dbReference>
<keyword evidence="2" id="KW-1185">Reference proteome</keyword>
<sequence>MQRRMLDITQKDLAVLAPAGILEHQALDLGEDDQDSTNRQPVDRRYSLTTLEQPVTATATATATVAAKASRNKSASDMLTNR</sequence>
<evidence type="ECO:0000313" key="1">
    <source>
        <dbReference type="EMBL" id="KNC78311.1"/>
    </source>
</evidence>
<dbReference type="AlphaFoldDB" id="A0A0L0FP77"/>
<dbReference type="EMBL" id="KQ242514">
    <property type="protein sequence ID" value="KNC78311.1"/>
    <property type="molecule type" value="Genomic_DNA"/>
</dbReference>
<dbReference type="GeneID" id="25909761"/>
<dbReference type="RefSeq" id="XP_014152213.1">
    <property type="nucleotide sequence ID" value="XM_014296738.1"/>
</dbReference>
<proteinExistence type="predicted"/>
<protein>
    <submittedName>
        <fullName evidence="1">Uncharacterized protein</fullName>
    </submittedName>
</protein>
<gene>
    <name evidence="1" type="ORF">SARC_09257</name>
</gene>
<organism evidence="1 2">
    <name type="scientific">Sphaeroforma arctica JP610</name>
    <dbReference type="NCBI Taxonomy" id="667725"/>
    <lineage>
        <taxon>Eukaryota</taxon>
        <taxon>Ichthyosporea</taxon>
        <taxon>Ichthyophonida</taxon>
        <taxon>Sphaeroforma</taxon>
    </lineage>
</organism>